<protein>
    <submittedName>
        <fullName evidence="1">Cyclin-like protein</fullName>
    </submittedName>
</protein>
<reference evidence="1 2" key="1">
    <citation type="journal article" date="2022" name="New Phytol.">
        <title>Ecological generalism drives hyperdiversity of secondary metabolite gene clusters in xylarialean endophytes.</title>
        <authorList>
            <person name="Franco M.E.E."/>
            <person name="Wisecaver J.H."/>
            <person name="Arnold A.E."/>
            <person name="Ju Y.M."/>
            <person name="Slot J.C."/>
            <person name="Ahrendt S."/>
            <person name="Moore L.P."/>
            <person name="Eastman K.E."/>
            <person name="Scott K."/>
            <person name="Konkel Z."/>
            <person name="Mondo S.J."/>
            <person name="Kuo A."/>
            <person name="Hayes R.D."/>
            <person name="Haridas S."/>
            <person name="Andreopoulos B."/>
            <person name="Riley R."/>
            <person name="LaButti K."/>
            <person name="Pangilinan J."/>
            <person name="Lipzen A."/>
            <person name="Amirebrahimi M."/>
            <person name="Yan J."/>
            <person name="Adam C."/>
            <person name="Keymanesh K."/>
            <person name="Ng V."/>
            <person name="Louie K."/>
            <person name="Northen T."/>
            <person name="Drula E."/>
            <person name="Henrissat B."/>
            <person name="Hsieh H.M."/>
            <person name="Youens-Clark K."/>
            <person name="Lutzoni F."/>
            <person name="Miadlikowska J."/>
            <person name="Eastwood D.C."/>
            <person name="Hamelin R.C."/>
            <person name="Grigoriev I.V."/>
            <person name="U'Ren J.M."/>
        </authorList>
    </citation>
    <scope>NUCLEOTIDE SEQUENCE [LARGE SCALE GENOMIC DNA]</scope>
    <source>
        <strain evidence="1 2">ER1909</strain>
    </source>
</reference>
<accession>A0ACC0CL63</accession>
<evidence type="ECO:0000313" key="1">
    <source>
        <dbReference type="EMBL" id="KAI6081193.1"/>
    </source>
</evidence>
<organism evidence="1 2">
    <name type="scientific">Hypoxylon rubiginosum</name>
    <dbReference type="NCBI Taxonomy" id="110542"/>
    <lineage>
        <taxon>Eukaryota</taxon>
        <taxon>Fungi</taxon>
        <taxon>Dikarya</taxon>
        <taxon>Ascomycota</taxon>
        <taxon>Pezizomycotina</taxon>
        <taxon>Sordariomycetes</taxon>
        <taxon>Xylariomycetidae</taxon>
        <taxon>Xylariales</taxon>
        <taxon>Hypoxylaceae</taxon>
        <taxon>Hypoxylon</taxon>
    </lineage>
</organism>
<evidence type="ECO:0000313" key="2">
    <source>
        <dbReference type="Proteomes" id="UP001497680"/>
    </source>
</evidence>
<keyword evidence="2" id="KW-1185">Reference proteome</keyword>
<sequence length="431" mass="48587">MAPNFTAKNGAAESQAVSAGPHLGTIKVGRQFILESAIRRTLEDKRLDAAREANYRLQGVQVIETTREALLLPVKTFNAACSFYHRFRLEHPTPDYNHTEAALASLFVACKVEDTLKKSREILCAHHNLKNPDHQTTQDDKIFDAPSKTIIGLERFIVEAINFDFRVRYPQKVLAKIIKKVLGRNGIVSSFFVVAFKMSIDMYKTFAPLKHSSVTCAIVIAQLTSSITDTAVEEFQALDPRDWHTDEQSVTEVMLDLLDLYTQHGKATKVGPMYDLQDFIDIQITVNRQMDRSALPRYTKQCRDCDAVPSALTPLTDSPTSLNTPSATGTSNAKRGPKAQEGGTTRFVFDAEQAASERQAYDEYTKDSWEEWEEEVEEPVADRRDDRRHEPRGPRGPRGHGHGRGHGRGGFDPGWTPRNRHERRRRGGGFY</sequence>
<gene>
    <name evidence="1" type="ORF">F4821DRAFT_273327</name>
</gene>
<dbReference type="EMBL" id="MU394404">
    <property type="protein sequence ID" value="KAI6081193.1"/>
    <property type="molecule type" value="Genomic_DNA"/>
</dbReference>
<comment type="caution">
    <text evidence="1">The sequence shown here is derived from an EMBL/GenBank/DDBJ whole genome shotgun (WGS) entry which is preliminary data.</text>
</comment>
<name>A0ACC0CL63_9PEZI</name>
<proteinExistence type="predicted"/>
<dbReference type="Proteomes" id="UP001497680">
    <property type="component" value="Unassembled WGS sequence"/>
</dbReference>